<evidence type="ECO:0008006" key="4">
    <source>
        <dbReference type="Google" id="ProtNLM"/>
    </source>
</evidence>
<dbReference type="Proteomes" id="UP001162640">
    <property type="component" value="Unassembled WGS sequence"/>
</dbReference>
<evidence type="ECO:0000313" key="3">
    <source>
        <dbReference type="Proteomes" id="UP001162640"/>
    </source>
</evidence>
<dbReference type="AlphaFoldDB" id="A0A9W7BIJ0"/>
<name>A0A9W7BIJ0_9STRA</name>
<dbReference type="PANTHER" id="PTHR38663:SF1">
    <property type="entry name" value="L-ORNITHINE N(5)-MONOOXYGENASE"/>
    <property type="match status" value="1"/>
</dbReference>
<accession>A0A9W7BIJ0</accession>
<dbReference type="PANTHER" id="PTHR38663">
    <property type="match status" value="1"/>
</dbReference>
<comment type="caution">
    <text evidence="2">The sequence shown here is derived from an EMBL/GenBank/DDBJ whole genome shotgun (WGS) entry which is preliminary data.</text>
</comment>
<protein>
    <recommendedName>
        <fullName evidence="4">L-ornithine N(5)-oxygenase</fullName>
    </recommendedName>
</protein>
<evidence type="ECO:0000313" key="2">
    <source>
        <dbReference type="EMBL" id="GMH88515.1"/>
    </source>
</evidence>
<dbReference type="InterPro" id="IPR036188">
    <property type="entry name" value="FAD/NAD-bd_sf"/>
</dbReference>
<dbReference type="SUPFAM" id="SSF51905">
    <property type="entry name" value="FAD/NAD(P)-binding domain"/>
    <property type="match status" value="2"/>
</dbReference>
<dbReference type="EMBL" id="BLQM01000414">
    <property type="protein sequence ID" value="GMH88515.1"/>
    <property type="molecule type" value="Genomic_DNA"/>
</dbReference>
<gene>
    <name evidence="2" type="ORF">TL16_g11178</name>
</gene>
<organism evidence="2 3">
    <name type="scientific">Triparma laevis f. inornata</name>
    <dbReference type="NCBI Taxonomy" id="1714386"/>
    <lineage>
        <taxon>Eukaryota</taxon>
        <taxon>Sar</taxon>
        <taxon>Stramenopiles</taxon>
        <taxon>Ochrophyta</taxon>
        <taxon>Bolidophyceae</taxon>
        <taxon>Parmales</taxon>
        <taxon>Triparmaceae</taxon>
        <taxon>Triparma</taxon>
    </lineage>
</organism>
<evidence type="ECO:0000256" key="1">
    <source>
        <dbReference type="SAM" id="MobiDB-lite"/>
    </source>
</evidence>
<feature type="region of interest" description="Disordered" evidence="1">
    <location>
        <begin position="41"/>
        <end position="77"/>
    </location>
</feature>
<reference evidence="3" key="1">
    <citation type="journal article" date="2023" name="Commun. Biol.">
        <title>Genome analysis of Parmales, the sister group of diatoms, reveals the evolutionary specialization of diatoms from phago-mixotrophs to photoautotrophs.</title>
        <authorList>
            <person name="Ban H."/>
            <person name="Sato S."/>
            <person name="Yoshikawa S."/>
            <person name="Yamada K."/>
            <person name="Nakamura Y."/>
            <person name="Ichinomiya M."/>
            <person name="Sato N."/>
            <person name="Blanc-Mathieu R."/>
            <person name="Endo H."/>
            <person name="Kuwata A."/>
            <person name="Ogata H."/>
        </authorList>
    </citation>
    <scope>NUCLEOTIDE SEQUENCE [LARGE SCALE GENOMIC DNA]</scope>
</reference>
<proteinExistence type="predicted"/>
<sequence length="550" mass="60747">MTITTFDGDCGEKHGDCNTCCAKTFTTDLKSEVSLLNEKLNSDEHILPPSKSSQSNEIKPLPAPPTSTSTTLPRSPPHSPEILDLLIIGAGPHSLSLLSRLVDPTPDLLTESERSHIMKKSTRFKHRNDVANHLKKSFDSSEKLKNTTVIDTHGTWLSQWRQNFSSYNITHLRSHLNLHPCPFDFQSLSVYAIENKRENELKDMEYAEKEEYRLQGFYGPFVLPSTSLFLDFCTSLVSRYGLSDLVQKGTVSDVKVLTESEGKTLFEVRLGDGRILTAKRVVAALGPGPAFKGMSVTKPFGAEDLEADLVDVEGDKMLHASVLVNWLSEEDNIRKLEGRRVLVIGGGQTSAHLAKVAIKNGASCTMASRKVITKKPYDIDVKFMGDKRPDMLKQFHKKTPDKKMAFNKKLRGGGSMSSCVYGGLVGVKGLELLEEVEVEYATYERGKDVIEVAFSNGNEKSYDYVWLATGGNFNLNLIPLFSSLQSQIPIQTFNGLPILEDDLSWKNNIPFHVMGAYAQMVLGADALNLAGARSGSVIVARGILREKEGS</sequence>
<dbReference type="Gene3D" id="3.50.50.60">
    <property type="entry name" value="FAD/NAD(P)-binding domain"/>
    <property type="match status" value="1"/>
</dbReference>